<organism evidence="1 2">
    <name type="scientific">Argiope bruennichi</name>
    <name type="common">Wasp spider</name>
    <name type="synonym">Aranea bruennichi</name>
    <dbReference type="NCBI Taxonomy" id="94029"/>
    <lineage>
        <taxon>Eukaryota</taxon>
        <taxon>Metazoa</taxon>
        <taxon>Ecdysozoa</taxon>
        <taxon>Arthropoda</taxon>
        <taxon>Chelicerata</taxon>
        <taxon>Arachnida</taxon>
        <taxon>Araneae</taxon>
        <taxon>Araneomorphae</taxon>
        <taxon>Entelegynae</taxon>
        <taxon>Araneoidea</taxon>
        <taxon>Araneidae</taxon>
        <taxon>Argiope</taxon>
    </lineage>
</organism>
<gene>
    <name evidence="1" type="ORF">HNY73_011610</name>
</gene>
<feature type="non-terminal residue" evidence="1">
    <location>
        <position position="1"/>
    </location>
</feature>
<evidence type="ECO:0000313" key="2">
    <source>
        <dbReference type="Proteomes" id="UP000807504"/>
    </source>
</evidence>
<comment type="caution">
    <text evidence="1">The sequence shown here is derived from an EMBL/GenBank/DDBJ whole genome shotgun (WGS) entry which is preliminary data.</text>
</comment>
<dbReference type="Proteomes" id="UP000807504">
    <property type="component" value="Unassembled WGS sequence"/>
</dbReference>
<sequence length="17" mass="2068">IKSYERDLVEMQTNLKT</sequence>
<accession>A0A8T0F019</accession>
<name>A0A8T0F019_ARGBR</name>
<dbReference type="AlphaFoldDB" id="A0A8T0F019"/>
<dbReference type="EMBL" id="JABXBU010000449">
    <property type="protein sequence ID" value="KAF8784161.1"/>
    <property type="molecule type" value="Genomic_DNA"/>
</dbReference>
<keyword evidence="2" id="KW-1185">Reference proteome</keyword>
<reference evidence="1" key="1">
    <citation type="journal article" date="2020" name="bioRxiv">
        <title>Chromosome-level reference genome of the European wasp spider Argiope bruennichi: a resource for studies on range expansion and evolutionary adaptation.</title>
        <authorList>
            <person name="Sheffer M.M."/>
            <person name="Hoppe A."/>
            <person name="Krehenwinkel H."/>
            <person name="Uhl G."/>
            <person name="Kuss A.W."/>
            <person name="Jensen L."/>
            <person name="Jensen C."/>
            <person name="Gillespie R.G."/>
            <person name="Hoff K.J."/>
            <person name="Prost S."/>
        </authorList>
    </citation>
    <scope>NUCLEOTIDE SEQUENCE</scope>
</reference>
<proteinExistence type="predicted"/>
<protein>
    <submittedName>
        <fullName evidence="1">Uncharacterized protein</fullName>
    </submittedName>
</protein>
<evidence type="ECO:0000313" key="1">
    <source>
        <dbReference type="EMBL" id="KAF8784161.1"/>
    </source>
</evidence>
<reference evidence="1" key="2">
    <citation type="submission" date="2020-06" db="EMBL/GenBank/DDBJ databases">
        <authorList>
            <person name="Sheffer M."/>
        </authorList>
    </citation>
    <scope>NUCLEOTIDE SEQUENCE</scope>
</reference>